<dbReference type="GO" id="GO:0120171">
    <property type="term" value="C:Cdc24p-Far1p-Gbetagamma complex"/>
    <property type="evidence" value="ECO:0007669"/>
    <property type="project" value="EnsemblFungi"/>
</dbReference>
<dbReference type="SMART" id="SM01224">
    <property type="entry name" value="G_gamma"/>
    <property type="match status" value="1"/>
</dbReference>
<keyword evidence="5" id="KW-0472">Membrane</keyword>
<dbReference type="PANTHER" id="PTHR28189">
    <property type="entry name" value="GUANINE NUCLEOTIDE-BINDING PROTEIN SUBUNIT GAMMA"/>
    <property type="match status" value="1"/>
</dbReference>
<evidence type="ECO:0000256" key="5">
    <source>
        <dbReference type="ARBA" id="ARBA00023136"/>
    </source>
</evidence>
<dbReference type="Pfam" id="PF00631">
    <property type="entry name" value="G-gamma"/>
    <property type="match status" value="1"/>
</dbReference>
<dbReference type="GO" id="GO:0031680">
    <property type="term" value="C:G-protein beta/gamma-subunit complex"/>
    <property type="evidence" value="ECO:0007669"/>
    <property type="project" value="EnsemblFungi"/>
</dbReference>
<keyword evidence="13" id="KW-1185">Reference proteome</keyword>
<evidence type="ECO:0000256" key="7">
    <source>
        <dbReference type="ARBA" id="ARBA00023224"/>
    </source>
</evidence>
<keyword evidence="9" id="KW-0636">Prenylation</keyword>
<dbReference type="FunFam" id="4.10.260.10:FF:000008">
    <property type="entry name" value="G protein gamma subunit"/>
    <property type="match status" value="1"/>
</dbReference>
<keyword evidence="8" id="KW-0449">Lipoprotein</keyword>
<feature type="domain" description="G protein gamma" evidence="11">
    <location>
        <begin position="15"/>
        <end position="97"/>
    </location>
</feature>
<dbReference type="KEGG" id="kng:KNAG_0D01480"/>
<dbReference type="AlphaFoldDB" id="J7R4X9"/>
<dbReference type="GO" id="GO:0000750">
    <property type="term" value="P:pheromone-dependent signal transduction involved in conjugation with cellular fusion"/>
    <property type="evidence" value="ECO:0007669"/>
    <property type="project" value="EnsemblFungi"/>
</dbReference>
<protein>
    <recommendedName>
        <fullName evidence="3">Guanine nucleotide-binding protein subunit gamma</fullName>
    </recommendedName>
</protein>
<evidence type="ECO:0000256" key="2">
    <source>
        <dbReference type="ARBA" id="ARBA00007431"/>
    </source>
</evidence>
<reference evidence="13" key="2">
    <citation type="submission" date="2012-08" db="EMBL/GenBank/DDBJ databases">
        <title>Genome sequence of Kazachstania naganishii.</title>
        <authorList>
            <person name="Gordon J.L."/>
            <person name="Armisen D."/>
            <person name="Proux-Wera E."/>
            <person name="OhEigeartaigh S.S."/>
            <person name="Byrne K.P."/>
            <person name="Wolfe K.H."/>
        </authorList>
    </citation>
    <scope>NUCLEOTIDE SEQUENCE [LARGE SCALE GENOMIC DNA]</scope>
    <source>
        <strain evidence="13">ATCC MYA-139 / BCRC 22969 / CBS 8797 / CCRC 22969 / KCTC 17520 / NBRC 10181 / NCYC 3082</strain>
    </source>
</reference>
<dbReference type="RefSeq" id="XP_022464146.1">
    <property type="nucleotide sequence ID" value="XM_022607562.1"/>
</dbReference>
<dbReference type="GO" id="GO:0005834">
    <property type="term" value="C:heterotrimeric G-protein complex"/>
    <property type="evidence" value="ECO:0007669"/>
    <property type="project" value="EnsemblFungi"/>
</dbReference>
<evidence type="ECO:0000259" key="10">
    <source>
        <dbReference type="SMART" id="SM00224"/>
    </source>
</evidence>
<dbReference type="eggNOG" id="ENOG502S5Z5">
    <property type="taxonomic scope" value="Eukaryota"/>
</dbReference>
<reference evidence="12 13" key="1">
    <citation type="journal article" date="2011" name="Proc. Natl. Acad. Sci. U.S.A.">
        <title>Evolutionary erosion of yeast sex chromosomes by mating-type switching accidents.</title>
        <authorList>
            <person name="Gordon J.L."/>
            <person name="Armisen D."/>
            <person name="Proux-Wera E."/>
            <person name="Oheigeartaigh S.S."/>
            <person name="Byrne K.P."/>
            <person name="Wolfe K.H."/>
        </authorList>
    </citation>
    <scope>NUCLEOTIDE SEQUENCE [LARGE SCALE GENOMIC DNA]</scope>
    <source>
        <strain evidence="13">ATCC MYA-139 / BCRC 22969 / CBS 8797 / CCRC 22969 / KCTC 17520 / NBRC 10181 / NCYC 3082</strain>
    </source>
</reference>
<dbReference type="InterPro" id="IPR041848">
    <property type="entry name" value="Ste18_fungal"/>
</dbReference>
<evidence type="ECO:0000256" key="8">
    <source>
        <dbReference type="ARBA" id="ARBA00023288"/>
    </source>
</evidence>
<comment type="similarity">
    <text evidence="2">Belongs to the G protein gamma family.</text>
</comment>
<dbReference type="InterPro" id="IPR015898">
    <property type="entry name" value="G-protein_gamma-like_dom"/>
</dbReference>
<evidence type="ECO:0000313" key="12">
    <source>
        <dbReference type="EMBL" id="CCK69900.1"/>
    </source>
</evidence>
<keyword evidence="6" id="KW-0564">Palmitate</keyword>
<dbReference type="EMBL" id="HE978317">
    <property type="protein sequence ID" value="CCK69900.1"/>
    <property type="molecule type" value="Genomic_DNA"/>
</dbReference>
<organism evidence="12 13">
    <name type="scientific">Huiozyma naganishii (strain ATCC MYA-139 / BCRC 22969 / CBS 8797 / KCTC 17520 / NBRC 10181 / NCYC 3082 / Yp74L-3)</name>
    <name type="common">Yeast</name>
    <name type="synonym">Kazachstania naganishii</name>
    <dbReference type="NCBI Taxonomy" id="1071383"/>
    <lineage>
        <taxon>Eukaryota</taxon>
        <taxon>Fungi</taxon>
        <taxon>Dikarya</taxon>
        <taxon>Ascomycota</taxon>
        <taxon>Saccharomycotina</taxon>
        <taxon>Saccharomycetes</taxon>
        <taxon>Saccharomycetales</taxon>
        <taxon>Saccharomycetaceae</taxon>
        <taxon>Huiozyma</taxon>
    </lineage>
</organism>
<evidence type="ECO:0000256" key="6">
    <source>
        <dbReference type="ARBA" id="ARBA00023139"/>
    </source>
</evidence>
<name>J7R4X9_HUIN7</name>
<feature type="domain" description="G protein gamma" evidence="10">
    <location>
        <begin position="19"/>
        <end position="82"/>
    </location>
</feature>
<comment type="subcellular location">
    <subcellularLocation>
        <location evidence="1">Membrane</location>
    </subcellularLocation>
</comment>
<accession>J7R4X9</accession>
<keyword evidence="4" id="KW-0488">Methylation</keyword>
<keyword evidence="7" id="KW-0807">Transducer</keyword>
<dbReference type="GO" id="GO:0007186">
    <property type="term" value="P:G protein-coupled receptor signaling pathway"/>
    <property type="evidence" value="ECO:0007669"/>
    <property type="project" value="InterPro"/>
</dbReference>
<evidence type="ECO:0000313" key="13">
    <source>
        <dbReference type="Proteomes" id="UP000006310"/>
    </source>
</evidence>
<proteinExistence type="inferred from homology"/>
<gene>
    <name evidence="12" type="primary">KNAG0D01480</name>
    <name evidence="12" type="ordered locus">KNAG_0D01480</name>
</gene>
<dbReference type="OrthoDB" id="19232at2759"/>
<dbReference type="GO" id="GO:0031681">
    <property type="term" value="F:G-protein beta-subunit binding"/>
    <property type="evidence" value="ECO:0007669"/>
    <property type="project" value="EnsemblFungi"/>
</dbReference>
<dbReference type="SMART" id="SM00224">
    <property type="entry name" value="GGL"/>
    <property type="match status" value="1"/>
</dbReference>
<evidence type="ECO:0000256" key="1">
    <source>
        <dbReference type="ARBA" id="ARBA00004370"/>
    </source>
</evidence>
<evidence type="ECO:0000256" key="3">
    <source>
        <dbReference type="ARBA" id="ARBA00016111"/>
    </source>
</evidence>
<dbReference type="Proteomes" id="UP000006310">
    <property type="component" value="Chromosome 4"/>
</dbReference>
<dbReference type="STRING" id="1071383.J7R4X9"/>
<evidence type="ECO:0000259" key="11">
    <source>
        <dbReference type="SMART" id="SM01224"/>
    </source>
</evidence>
<dbReference type="PANTHER" id="PTHR28189:SF1">
    <property type="entry name" value="GUANINE NUCLEOTIDE-BINDING PROTEIN SUBUNIT GAMMA"/>
    <property type="match status" value="1"/>
</dbReference>
<dbReference type="HOGENOM" id="CLU_163540_0_0_1"/>
<evidence type="ECO:0000256" key="4">
    <source>
        <dbReference type="ARBA" id="ARBA00022481"/>
    </source>
</evidence>
<evidence type="ECO:0000256" key="9">
    <source>
        <dbReference type="ARBA" id="ARBA00023289"/>
    </source>
</evidence>
<dbReference type="Gene3D" id="4.10.260.10">
    <property type="entry name" value="Transducin (heterotrimeric G protein), gamma chain"/>
    <property type="match status" value="1"/>
</dbReference>
<dbReference type="OMA" id="CLTIINY"/>
<sequence length="97" mass="11348">MEEAHRQQQLSTRIQLLKLKRLNELNNNLRNELSRERITASNACLTIINYCNNTRDYTLPEVWGYPQPGENHFRYNGGNRPRQVVAQQSQDTCCTIV</sequence>
<dbReference type="InterPro" id="IPR036284">
    <property type="entry name" value="GGL_sf"/>
</dbReference>
<dbReference type="SUPFAM" id="SSF48670">
    <property type="entry name" value="Transducin (heterotrimeric G protein), gamma chain"/>
    <property type="match status" value="1"/>
</dbReference>
<dbReference type="GeneID" id="34525589"/>